<dbReference type="Proteomes" id="UP000194137">
    <property type="component" value="Chromosome"/>
</dbReference>
<dbReference type="AlphaFoldDB" id="A0A1W6ZYD3"/>
<feature type="compositionally biased region" description="Basic and acidic residues" evidence="1">
    <location>
        <begin position="31"/>
        <end position="47"/>
    </location>
</feature>
<sequence>MSFRLAQALPALCLALSFAAGPALAQSDPNQGDKAKQQQGEQKKDAPRVNELLEVSKQLTGPAGNPECVWVGRNIVGRLYANDLDTAFRHLDLYDRFGCPGGHVQAAFRCVLKQTPAEPQKQDNVNARVHSCWVNPAAPPTAAAVVTTPATTPTGTTTQ</sequence>
<protein>
    <submittedName>
        <fullName evidence="3">Uncharacterized protein</fullName>
    </submittedName>
</protein>
<evidence type="ECO:0000313" key="3">
    <source>
        <dbReference type="EMBL" id="ARQ01755.1"/>
    </source>
</evidence>
<keyword evidence="2" id="KW-0732">Signal</keyword>
<evidence type="ECO:0000256" key="1">
    <source>
        <dbReference type="SAM" id="MobiDB-lite"/>
    </source>
</evidence>
<proteinExistence type="predicted"/>
<keyword evidence="4" id="KW-1185">Reference proteome</keyword>
<feature type="chain" id="PRO_5043422246" evidence="2">
    <location>
        <begin position="26"/>
        <end position="159"/>
    </location>
</feature>
<dbReference type="OrthoDB" id="7363889at2"/>
<dbReference type="EMBL" id="CP021112">
    <property type="protein sequence ID" value="ARQ01755.1"/>
    <property type="molecule type" value="Genomic_DNA"/>
</dbReference>
<dbReference type="RefSeq" id="WP_147413514.1">
    <property type="nucleotide sequence ID" value="NZ_CP021112.1"/>
</dbReference>
<dbReference type="STRING" id="1235591.CAK95_23640"/>
<feature type="signal peptide" evidence="2">
    <location>
        <begin position="1"/>
        <end position="25"/>
    </location>
</feature>
<name>A0A1W6ZYD3_9HYPH</name>
<evidence type="ECO:0000313" key="4">
    <source>
        <dbReference type="Proteomes" id="UP000194137"/>
    </source>
</evidence>
<gene>
    <name evidence="3" type="ORF">CAK95_23640</name>
</gene>
<dbReference type="KEGG" id="psin:CAK95_23640"/>
<evidence type="ECO:0000256" key="2">
    <source>
        <dbReference type="SAM" id="SignalP"/>
    </source>
</evidence>
<organism evidence="3 4">
    <name type="scientific">Pseudorhodoplanes sinuspersici</name>
    <dbReference type="NCBI Taxonomy" id="1235591"/>
    <lineage>
        <taxon>Bacteria</taxon>
        <taxon>Pseudomonadati</taxon>
        <taxon>Pseudomonadota</taxon>
        <taxon>Alphaproteobacteria</taxon>
        <taxon>Hyphomicrobiales</taxon>
        <taxon>Pseudorhodoplanes</taxon>
    </lineage>
</organism>
<accession>A0A1W6ZYD3</accession>
<feature type="region of interest" description="Disordered" evidence="1">
    <location>
        <begin position="25"/>
        <end position="47"/>
    </location>
</feature>
<reference evidence="3 4" key="1">
    <citation type="submission" date="2017-05" db="EMBL/GenBank/DDBJ databases">
        <title>Full genome sequence of Pseudorhodoplanes sinuspersici.</title>
        <authorList>
            <person name="Dastgheib S.M.M."/>
            <person name="Shavandi M."/>
            <person name="Tirandaz H."/>
        </authorList>
    </citation>
    <scope>NUCLEOTIDE SEQUENCE [LARGE SCALE GENOMIC DNA]</scope>
    <source>
        <strain evidence="3 4">RIPI110</strain>
    </source>
</reference>